<comment type="catalytic activity">
    <reaction evidence="8">
        <text>ATP + H2O + cellular proteinSide 1 = ADP + phosphate + cellular proteinSide 2.</text>
        <dbReference type="EC" id="7.4.2.8"/>
    </reaction>
</comment>
<feature type="domain" description="AAA+ ATPase" evidence="9">
    <location>
        <begin position="185"/>
        <end position="368"/>
    </location>
</feature>
<gene>
    <name evidence="10" type="ORF">COB67_12920</name>
</gene>
<dbReference type="Pfam" id="PF00006">
    <property type="entry name" value="ATP-synt_ab"/>
    <property type="match status" value="1"/>
</dbReference>
<dbReference type="EMBL" id="NVSR01000147">
    <property type="protein sequence ID" value="PCI23383.1"/>
    <property type="molecule type" value="Genomic_DNA"/>
</dbReference>
<comment type="caution">
    <text evidence="10">The sequence shown here is derived from an EMBL/GenBank/DDBJ whole genome shotgun (WGS) entry which is preliminary data.</text>
</comment>
<dbReference type="GO" id="GO:0016887">
    <property type="term" value="F:ATP hydrolysis activity"/>
    <property type="evidence" value="ECO:0007669"/>
    <property type="project" value="InterPro"/>
</dbReference>
<evidence type="ECO:0000256" key="8">
    <source>
        <dbReference type="ARBA" id="ARBA00034006"/>
    </source>
</evidence>
<keyword evidence="2" id="KW-0813">Transport</keyword>
<accession>A0A2A4SPU8</accession>
<dbReference type="PROSITE" id="PS00152">
    <property type="entry name" value="ATPASE_ALPHA_BETA"/>
    <property type="match status" value="1"/>
</dbReference>
<dbReference type="GO" id="GO:0030257">
    <property type="term" value="C:type III protein secretion system complex"/>
    <property type="evidence" value="ECO:0007669"/>
    <property type="project" value="InterPro"/>
</dbReference>
<comment type="subcellular location">
    <subcellularLocation>
        <location evidence="1">Cytoplasm</location>
    </subcellularLocation>
</comment>
<dbReference type="PANTHER" id="PTHR15184">
    <property type="entry name" value="ATP SYNTHASE"/>
    <property type="match status" value="1"/>
</dbReference>
<dbReference type="Proteomes" id="UP000218113">
    <property type="component" value="Unassembled WGS sequence"/>
</dbReference>
<evidence type="ECO:0000313" key="11">
    <source>
        <dbReference type="Proteomes" id="UP000218113"/>
    </source>
</evidence>
<keyword evidence="4" id="KW-0547">Nucleotide-binding</keyword>
<evidence type="ECO:0000313" key="10">
    <source>
        <dbReference type="EMBL" id="PCI23383.1"/>
    </source>
</evidence>
<dbReference type="GO" id="GO:0005524">
    <property type="term" value="F:ATP binding"/>
    <property type="evidence" value="ECO:0007669"/>
    <property type="project" value="UniProtKB-KW"/>
</dbReference>
<reference evidence="11" key="1">
    <citation type="submission" date="2017-08" db="EMBL/GenBank/DDBJ databases">
        <title>A dynamic microbial community with high functional redundancy inhabits the cold, oxic subseafloor aquifer.</title>
        <authorList>
            <person name="Tully B.J."/>
            <person name="Wheat C.G."/>
            <person name="Glazer B.T."/>
            <person name="Huber J.A."/>
        </authorList>
    </citation>
    <scope>NUCLEOTIDE SEQUENCE [LARGE SCALE GENOMIC DNA]</scope>
</reference>
<dbReference type="GO" id="GO:0046933">
    <property type="term" value="F:proton-transporting ATP synthase activity, rotational mechanism"/>
    <property type="evidence" value="ECO:0007669"/>
    <property type="project" value="TreeGrafter"/>
</dbReference>
<dbReference type="AlphaFoldDB" id="A0A2A4SPU8"/>
<dbReference type="SUPFAM" id="SSF52540">
    <property type="entry name" value="P-loop containing nucleoside triphosphate hydrolases"/>
    <property type="match status" value="1"/>
</dbReference>
<dbReference type="PANTHER" id="PTHR15184:SF9">
    <property type="entry name" value="SPI-1 TYPE 3 SECRETION SYSTEM ATPASE"/>
    <property type="match status" value="1"/>
</dbReference>
<dbReference type="InterPro" id="IPR005714">
    <property type="entry name" value="ATPase_T3SS_FliI/YscN"/>
</dbReference>
<dbReference type="InterPro" id="IPR040627">
    <property type="entry name" value="T3SS_ATPase_C"/>
</dbReference>
<evidence type="ECO:0000256" key="7">
    <source>
        <dbReference type="ARBA" id="ARBA00022967"/>
    </source>
</evidence>
<dbReference type="Gene3D" id="3.40.50.12240">
    <property type="match status" value="1"/>
</dbReference>
<dbReference type="GO" id="GO:0008564">
    <property type="term" value="F:protein-exporting ATPase activity"/>
    <property type="evidence" value="ECO:0007669"/>
    <property type="project" value="UniProtKB-EC"/>
</dbReference>
<keyword evidence="3" id="KW-0963">Cytoplasm</keyword>
<keyword evidence="5" id="KW-0067">ATP-binding</keyword>
<evidence type="ECO:0000256" key="5">
    <source>
        <dbReference type="ARBA" id="ARBA00022840"/>
    </source>
</evidence>
<dbReference type="GO" id="GO:0005737">
    <property type="term" value="C:cytoplasm"/>
    <property type="evidence" value="ECO:0007669"/>
    <property type="project" value="UniProtKB-SubCell"/>
</dbReference>
<evidence type="ECO:0000256" key="6">
    <source>
        <dbReference type="ARBA" id="ARBA00022927"/>
    </source>
</evidence>
<dbReference type="SMART" id="SM00382">
    <property type="entry name" value="AAA"/>
    <property type="match status" value="1"/>
</dbReference>
<sequence length="470" mass="50651">MYGRPQGAFSIVKPPNSYSIRNSLQESSLFSLDPYLKIAGTSLPERVEGKVEEVIGFLVKAHNPGLKIGSKCLIENSVTGESVMAEAVGFKAGSVLVMPLGDIRGIGPQSRVIASSDHSYVKVGPELLGRVIDGMGNPLDGLGPLNCEHKTDLYATPINPMLRRRIDQPLDVGIKAINGLLTCGKGQRVAILAGSGVGKSVLLGMMARNTTADINVIGLIGERGREVKEFIEKDLGKDGLARSVVIAATSDQSPLVRMHGAYLSTAIAEYFRAEGQDVLLTMDSLTRFAMAQREIGLAVGEPPTTKGYPPSVFALLPKLLERAGNSESPGSITGFYTVLVEGDDPNDPIGDTVRSIVDGHIILDREIAAKGHFPAIDVLRSKSRLMGDVASASHQQNAVKMNQTMAIYKEAEDLINIGAYVRGSNPKIDYSLQKIDLVNQFLRQGIYEKSALLECEAMLEQMFLDYPNNL</sequence>
<evidence type="ECO:0000256" key="3">
    <source>
        <dbReference type="ARBA" id="ARBA00022490"/>
    </source>
</evidence>
<evidence type="ECO:0000259" key="9">
    <source>
        <dbReference type="SMART" id="SM00382"/>
    </source>
</evidence>
<name>A0A2A4SPU8_9DELT</name>
<keyword evidence="6" id="KW-0653">Protein transport</keyword>
<dbReference type="InterPro" id="IPR000194">
    <property type="entry name" value="ATPase_F1/V1/A1_a/bsu_nucl-bd"/>
</dbReference>
<evidence type="ECO:0000256" key="4">
    <source>
        <dbReference type="ARBA" id="ARBA00022741"/>
    </source>
</evidence>
<dbReference type="Pfam" id="PF18269">
    <property type="entry name" value="T3SS_ATPase_C"/>
    <property type="match status" value="1"/>
</dbReference>
<dbReference type="GO" id="GO:0030254">
    <property type="term" value="P:protein secretion by the type III secretion system"/>
    <property type="evidence" value="ECO:0007669"/>
    <property type="project" value="InterPro"/>
</dbReference>
<evidence type="ECO:0000256" key="1">
    <source>
        <dbReference type="ARBA" id="ARBA00004496"/>
    </source>
</evidence>
<organism evidence="10 11">
    <name type="scientific">SAR324 cluster bacterium</name>
    <dbReference type="NCBI Taxonomy" id="2024889"/>
    <lineage>
        <taxon>Bacteria</taxon>
        <taxon>Deltaproteobacteria</taxon>
        <taxon>SAR324 cluster</taxon>
    </lineage>
</organism>
<dbReference type="Pfam" id="PF02874">
    <property type="entry name" value="ATP-synt_ab_N"/>
    <property type="match status" value="1"/>
</dbReference>
<dbReference type="InterPro" id="IPR050053">
    <property type="entry name" value="ATPase_alpha/beta_chains"/>
</dbReference>
<dbReference type="InterPro" id="IPR027417">
    <property type="entry name" value="P-loop_NTPase"/>
</dbReference>
<dbReference type="FunFam" id="3.40.50.12240:FF:000002">
    <property type="entry name" value="Flagellum-specific ATP synthase FliI"/>
    <property type="match status" value="1"/>
</dbReference>
<dbReference type="InterPro" id="IPR003593">
    <property type="entry name" value="AAA+_ATPase"/>
</dbReference>
<dbReference type="InterPro" id="IPR004100">
    <property type="entry name" value="ATPase_F1/V1/A1_a/bsu_N"/>
</dbReference>
<keyword evidence="7" id="KW-1278">Translocase</keyword>
<dbReference type="CDD" id="cd01136">
    <property type="entry name" value="ATPase_flagellum-secretory_path_III"/>
    <property type="match status" value="1"/>
</dbReference>
<evidence type="ECO:0000256" key="2">
    <source>
        <dbReference type="ARBA" id="ARBA00022448"/>
    </source>
</evidence>
<dbReference type="NCBIfam" id="TIGR01026">
    <property type="entry name" value="fliI_yscN"/>
    <property type="match status" value="1"/>
</dbReference>
<proteinExistence type="predicted"/>
<dbReference type="InterPro" id="IPR020003">
    <property type="entry name" value="ATPase_a/bsu_AS"/>
</dbReference>
<protein>
    <recommendedName>
        <fullName evidence="9">AAA+ ATPase domain-containing protein</fullName>
    </recommendedName>
</protein>